<comment type="caution">
    <text evidence="5">The sequence shown here is derived from an EMBL/GenBank/DDBJ whole genome shotgun (WGS) entry which is preliminary data.</text>
</comment>
<dbReference type="Gene3D" id="3.30.390.50">
    <property type="entry name" value="CO dehydrogenase flavoprotein, C-terminal domain"/>
    <property type="match status" value="1"/>
</dbReference>
<dbReference type="EMBL" id="JADZLT010000050">
    <property type="protein sequence ID" value="MBH0238615.1"/>
    <property type="molecule type" value="Genomic_DNA"/>
</dbReference>
<feature type="domain" description="FAD-binding PCMH-type" evidence="4">
    <location>
        <begin position="1"/>
        <end position="170"/>
    </location>
</feature>
<dbReference type="InterPro" id="IPR036683">
    <property type="entry name" value="CO_DH_flav_C_dom_sf"/>
</dbReference>
<dbReference type="SUPFAM" id="SSF55447">
    <property type="entry name" value="CO dehydrogenase flavoprotein C-terminal domain-like"/>
    <property type="match status" value="1"/>
</dbReference>
<keyword evidence="2" id="KW-0274">FAD</keyword>
<keyword evidence="6" id="KW-1185">Reference proteome</keyword>
<keyword evidence="1" id="KW-0285">Flavoprotein</keyword>
<dbReference type="InterPro" id="IPR016169">
    <property type="entry name" value="FAD-bd_PCMH_sub2"/>
</dbReference>
<evidence type="ECO:0000256" key="1">
    <source>
        <dbReference type="ARBA" id="ARBA00022630"/>
    </source>
</evidence>
<dbReference type="InterPro" id="IPR036318">
    <property type="entry name" value="FAD-bd_PCMH-like_sf"/>
</dbReference>
<evidence type="ECO:0000313" key="6">
    <source>
        <dbReference type="Proteomes" id="UP000631694"/>
    </source>
</evidence>
<dbReference type="AlphaFoldDB" id="A0A931MZ28"/>
<dbReference type="SMART" id="SM01092">
    <property type="entry name" value="CO_deh_flav_C"/>
    <property type="match status" value="1"/>
</dbReference>
<dbReference type="InterPro" id="IPR002346">
    <property type="entry name" value="Mopterin_DH_FAD-bd"/>
</dbReference>
<dbReference type="SUPFAM" id="SSF56176">
    <property type="entry name" value="FAD-binding/transporter-associated domain-like"/>
    <property type="match status" value="1"/>
</dbReference>
<evidence type="ECO:0000313" key="5">
    <source>
        <dbReference type="EMBL" id="MBH0238615.1"/>
    </source>
</evidence>
<dbReference type="GO" id="GO:0071949">
    <property type="term" value="F:FAD binding"/>
    <property type="evidence" value="ECO:0007669"/>
    <property type="project" value="InterPro"/>
</dbReference>
<accession>A0A931MZ28</accession>
<dbReference type="InterPro" id="IPR016167">
    <property type="entry name" value="FAD-bd_PCMH_sub1"/>
</dbReference>
<dbReference type="Proteomes" id="UP000631694">
    <property type="component" value="Unassembled WGS sequence"/>
</dbReference>
<name>A0A931MZ28_9HYPH</name>
<evidence type="ECO:0000259" key="4">
    <source>
        <dbReference type="PROSITE" id="PS51387"/>
    </source>
</evidence>
<protein>
    <submittedName>
        <fullName evidence="5">Xanthine dehydrogenase family protein subunit M</fullName>
    </submittedName>
</protein>
<dbReference type="InterPro" id="IPR051312">
    <property type="entry name" value="Diverse_Substr_Oxidored"/>
</dbReference>
<dbReference type="Gene3D" id="3.30.465.10">
    <property type="match status" value="1"/>
</dbReference>
<dbReference type="PROSITE" id="PS51387">
    <property type="entry name" value="FAD_PCMH"/>
    <property type="match status" value="1"/>
</dbReference>
<reference evidence="5" key="1">
    <citation type="submission" date="2020-12" db="EMBL/GenBank/DDBJ databases">
        <title>Methylobrevis albus sp. nov., isolated from fresh water lack sediment.</title>
        <authorList>
            <person name="Zou Q."/>
        </authorList>
    </citation>
    <scope>NUCLEOTIDE SEQUENCE</scope>
    <source>
        <strain evidence="5">L22</strain>
    </source>
</reference>
<dbReference type="Pfam" id="PF00941">
    <property type="entry name" value="FAD_binding_5"/>
    <property type="match status" value="1"/>
</dbReference>
<dbReference type="GO" id="GO:0016491">
    <property type="term" value="F:oxidoreductase activity"/>
    <property type="evidence" value="ECO:0007669"/>
    <property type="project" value="UniProtKB-KW"/>
</dbReference>
<proteinExistence type="predicted"/>
<organism evidence="5 6">
    <name type="scientific">Methylobrevis albus</name>
    <dbReference type="NCBI Taxonomy" id="2793297"/>
    <lineage>
        <taxon>Bacteria</taxon>
        <taxon>Pseudomonadati</taxon>
        <taxon>Pseudomonadota</taxon>
        <taxon>Alphaproteobacteria</taxon>
        <taxon>Hyphomicrobiales</taxon>
        <taxon>Pleomorphomonadaceae</taxon>
        <taxon>Methylobrevis</taxon>
    </lineage>
</organism>
<keyword evidence="3" id="KW-0560">Oxidoreductase</keyword>
<dbReference type="PANTHER" id="PTHR42659:SF2">
    <property type="entry name" value="XANTHINE DEHYDROGENASE SUBUNIT C-RELATED"/>
    <property type="match status" value="1"/>
</dbReference>
<sequence length="265" mass="27739">MYETSYHRPTSLSEAEALMGADVDAKFLAGGQTLLPTMKQRLAAPSALIDLRHLPELKGISVEGDTLVIGAATPHAAVQTSAEVKRTIPAIAKLAGLTGDPHVRHLGTIGGSVANNDPAADYPSAVLGLGATIHTNRRTIAAEDYFQGMFTTALEDGEIIVKIAFPIPLAANYEKFRHPASRYAMAGAFVAKTTGGVRVAVTGAAQGGVFRATAFEDALGADFRPEALDGLSVDADDMLSDIHGDSAYRANLVKVMVKRSVAGLL</sequence>
<gene>
    <name evidence="5" type="ORF">I5731_12335</name>
</gene>
<evidence type="ECO:0000256" key="3">
    <source>
        <dbReference type="ARBA" id="ARBA00023002"/>
    </source>
</evidence>
<dbReference type="PANTHER" id="PTHR42659">
    <property type="entry name" value="XANTHINE DEHYDROGENASE SUBUNIT C-RELATED"/>
    <property type="match status" value="1"/>
</dbReference>
<dbReference type="RefSeq" id="WP_197311676.1">
    <property type="nucleotide sequence ID" value="NZ_JADZLT010000050.1"/>
</dbReference>
<evidence type="ECO:0000256" key="2">
    <source>
        <dbReference type="ARBA" id="ARBA00022827"/>
    </source>
</evidence>
<dbReference type="Gene3D" id="3.30.43.10">
    <property type="entry name" value="Uridine Diphospho-n-acetylenolpyruvylglucosamine Reductase, domain 2"/>
    <property type="match status" value="1"/>
</dbReference>
<dbReference type="InterPro" id="IPR005107">
    <property type="entry name" value="CO_DH_flav_C"/>
</dbReference>
<dbReference type="InterPro" id="IPR016166">
    <property type="entry name" value="FAD-bd_PCMH"/>
</dbReference>